<feature type="compositionally biased region" description="Basic and acidic residues" evidence="17">
    <location>
        <begin position="1"/>
        <end position="49"/>
    </location>
</feature>
<dbReference type="CDD" id="cd07302">
    <property type="entry name" value="CHD"/>
    <property type="match status" value="1"/>
</dbReference>
<dbReference type="SUPFAM" id="SSF53822">
    <property type="entry name" value="Periplasmic binding protein-like I"/>
    <property type="match status" value="1"/>
</dbReference>
<evidence type="ECO:0000256" key="3">
    <source>
        <dbReference type="ARBA" id="ARBA00022475"/>
    </source>
</evidence>
<evidence type="ECO:0000256" key="17">
    <source>
        <dbReference type="SAM" id="MobiDB-lite"/>
    </source>
</evidence>
<dbReference type="EC" id="4.6.1.2" evidence="16"/>
<sequence length="1190" mass="139281">MWRPEEFGTEGAKGDGKKIEEKRERRRKEEEERRKEEREKEERKKEERKKERRKKKEGRKEGGRKTERKKERRRKKERKIGRKKARQQGSKKGRKDERKAGRKKEEKRKIRKKERKKKKRRKEEGRKEDRKKERQKRRRKKERKKERKKKKERKEERQEGRKKERRKRKKNKEERKKERKKKEEEVEEEVEEEEEEEEEEIFQSSGIKQCLDGIMINVILLNDKDYPWSLQYVQSGILRAIETDASINAANGMNFSLSANFAGFDTRYYKTRGCHSSTCEGVAEFDNLTDTNQLGCAVLGPTCTVAMYTMVNSEHGLKTQTPFFSAGSFGLSCDHTQNLLRLLPPARKISDFFVKFWHYDDKIKPSGTKHMCIRNRITPRTVFVFIMCGSPADVEEAKRGIPEADNNDILFFLIDLYNDEYYINKTSMPHMKNVLVLTMPDTRSYNISTNPDNKMNDYMAAYHDAVLFIGEVIRKIVQLPYSERTNDTFLHASLFRNTSFNGTAGKYRLDQHGDRDEIFSVMYTTLNNKYETLFTFDTETLHTDLMVNNPDYVWGKRLPNDTPDRGPEPEDIIVTVLAVIVVVVATIAFIFYRQNRKERRLRKRWSHINSDLVSLLEDSELNVVSLKIENESKNKNFKIRRALYDKKIVILKELKHTDGNFDETQRIELNALLHIDYYNLTKFYGTVKFDQGVFGVFEYGERGSLKYVLNDKVSYPEETFMDWEFKISVMYDIAKGMSYLHASDLQVHGRLKSTNCVVDNRMVVKITDFGCNALLIPGRDLWTAPEHLRKQGTSQKGDVYSFAIIAQEIVFRKCTFYTSAVWTEQVFMLIKSCWDEDPERRPDFKKVENCLEKSISKIHNHDNESYLDNMIRRLQMYSKNLEHLVEERTALYKAERDRADYLNFMLLPGPVVKSLKESGVVEPELYEEVTIYFSDIVGFTTLCQYSTPMEVVDMLNDIYKSFDSIVDHHDVYKVETIGDAYMVASGLPRRNGNRHAVDICHMALDILTFMGTFQLRHLPGIPVWIRIGVHSGPCAAGVVGVKMPRYCLFGDTVNTASRMESTGHPLKIHVSQPTIDILQRTDCKFEYEYRGETFLKGKGTEMTYWLTGEKEKNFDLPTPPTAENFQRLQQDLAHMIVECLDRRSRGSIKRKPLLSQSSALSQEEQELSCESEEPEYLHLATVDNTLSTFL</sequence>
<name>A0AAW0Q1Y9_9GOBI</name>
<comment type="catalytic activity">
    <reaction evidence="14">
        <text>GTP = 3',5'-cyclic GMP + diphosphate</text>
        <dbReference type="Rhea" id="RHEA:13665"/>
        <dbReference type="ChEBI" id="CHEBI:33019"/>
        <dbReference type="ChEBI" id="CHEBI:37565"/>
        <dbReference type="ChEBI" id="CHEBI:57746"/>
        <dbReference type="EC" id="4.6.1.2"/>
    </reaction>
    <physiologicalReaction direction="left-to-right" evidence="14">
        <dbReference type="Rhea" id="RHEA:13666"/>
    </physiologicalReaction>
</comment>
<dbReference type="SMART" id="SM00044">
    <property type="entry name" value="CYCc"/>
    <property type="match status" value="1"/>
</dbReference>
<dbReference type="AlphaFoldDB" id="A0AAW0Q1Y9"/>
<gene>
    <name evidence="21" type="ORF">WMY93_003302</name>
</gene>
<evidence type="ECO:0000256" key="12">
    <source>
        <dbReference type="ARBA" id="ARBA00023239"/>
    </source>
</evidence>
<feature type="compositionally biased region" description="Acidic residues" evidence="17">
    <location>
        <begin position="1163"/>
        <end position="1173"/>
    </location>
</feature>
<keyword evidence="5" id="KW-0547">Nucleotide-binding</keyword>
<feature type="compositionally biased region" description="Basic and acidic residues" evidence="17">
    <location>
        <begin position="122"/>
        <end position="132"/>
    </location>
</feature>
<dbReference type="FunFam" id="3.30.70.1230:FF:000015">
    <property type="entry name" value="Guanylate cyclase"/>
    <property type="match status" value="1"/>
</dbReference>
<evidence type="ECO:0000259" key="20">
    <source>
        <dbReference type="PROSITE" id="PS50125"/>
    </source>
</evidence>
<dbReference type="Pfam" id="PF07714">
    <property type="entry name" value="PK_Tyr_Ser-Thr"/>
    <property type="match status" value="1"/>
</dbReference>
<feature type="compositionally biased region" description="Basic and acidic residues" evidence="17">
    <location>
        <begin position="171"/>
        <end position="184"/>
    </location>
</feature>
<keyword evidence="4 18" id="KW-0812">Transmembrane</keyword>
<dbReference type="GO" id="GO:0004383">
    <property type="term" value="F:guanylate cyclase activity"/>
    <property type="evidence" value="ECO:0007669"/>
    <property type="project" value="UniProtKB-EC"/>
</dbReference>
<evidence type="ECO:0000313" key="21">
    <source>
        <dbReference type="EMBL" id="KAK7939976.1"/>
    </source>
</evidence>
<dbReference type="GO" id="GO:0005525">
    <property type="term" value="F:GTP binding"/>
    <property type="evidence" value="ECO:0007669"/>
    <property type="project" value="UniProtKB-KW"/>
</dbReference>
<evidence type="ECO:0000256" key="1">
    <source>
        <dbReference type="ARBA" id="ARBA00004115"/>
    </source>
</evidence>
<feature type="compositionally biased region" description="Basic residues" evidence="17">
    <location>
        <begin position="133"/>
        <end position="152"/>
    </location>
</feature>
<evidence type="ECO:0000256" key="18">
    <source>
        <dbReference type="SAM" id="Phobius"/>
    </source>
</evidence>
<dbReference type="InterPro" id="IPR011009">
    <property type="entry name" value="Kinase-like_dom_sf"/>
</dbReference>
<dbReference type="EMBL" id="JBBPFD010000002">
    <property type="protein sequence ID" value="KAK7939976.1"/>
    <property type="molecule type" value="Genomic_DNA"/>
</dbReference>
<keyword evidence="6" id="KW-0256">Endoplasmic reticulum</keyword>
<keyword evidence="8" id="KW-0342">GTP-binding</keyword>
<dbReference type="SUPFAM" id="SSF56112">
    <property type="entry name" value="Protein kinase-like (PK-like)"/>
    <property type="match status" value="1"/>
</dbReference>
<feature type="compositionally biased region" description="Basic and acidic residues" evidence="17">
    <location>
        <begin position="58"/>
        <end position="69"/>
    </location>
</feature>
<feature type="transmembrane region" description="Helical" evidence="18">
    <location>
        <begin position="572"/>
        <end position="592"/>
    </location>
</feature>
<dbReference type="PROSITE" id="PS00452">
    <property type="entry name" value="GUANYLATE_CYCLASE_1"/>
    <property type="match status" value="1"/>
</dbReference>
<dbReference type="InterPro" id="IPR028082">
    <property type="entry name" value="Peripla_BP_I"/>
</dbReference>
<dbReference type="InterPro" id="IPR018297">
    <property type="entry name" value="A/G_cyclase_CS"/>
</dbReference>
<dbReference type="GO" id="GO:0001653">
    <property type="term" value="F:peptide receptor activity"/>
    <property type="evidence" value="ECO:0007669"/>
    <property type="project" value="TreeGrafter"/>
</dbReference>
<dbReference type="InterPro" id="IPR000719">
    <property type="entry name" value="Prot_kinase_dom"/>
</dbReference>
<dbReference type="PANTHER" id="PTHR11920:SF347">
    <property type="entry name" value="GUANYLYL CYCLASE C"/>
    <property type="match status" value="1"/>
</dbReference>
<dbReference type="GO" id="GO:0005524">
    <property type="term" value="F:ATP binding"/>
    <property type="evidence" value="ECO:0007669"/>
    <property type="project" value="InterPro"/>
</dbReference>
<dbReference type="PANTHER" id="PTHR11920">
    <property type="entry name" value="GUANYLYL CYCLASE"/>
    <property type="match status" value="1"/>
</dbReference>
<comment type="caution">
    <text evidence="21">The sequence shown here is derived from an EMBL/GenBank/DDBJ whole genome shotgun (WGS) entry which is preliminary data.</text>
</comment>
<keyword evidence="9 18" id="KW-0472">Membrane</keyword>
<accession>A0AAW0Q1Y9</accession>
<dbReference type="Gene3D" id="3.40.50.2300">
    <property type="match status" value="2"/>
</dbReference>
<evidence type="ECO:0000256" key="7">
    <source>
        <dbReference type="ARBA" id="ARBA00022989"/>
    </source>
</evidence>
<dbReference type="InterPro" id="IPR050401">
    <property type="entry name" value="Cyclic_nucleotide_synthase"/>
</dbReference>
<keyword evidence="3" id="KW-1003">Cell membrane</keyword>
<dbReference type="GO" id="GO:0035556">
    <property type="term" value="P:intracellular signal transduction"/>
    <property type="evidence" value="ECO:0007669"/>
    <property type="project" value="InterPro"/>
</dbReference>
<dbReference type="InterPro" id="IPR001245">
    <property type="entry name" value="Ser-Thr/Tyr_kinase_cat_dom"/>
</dbReference>
<reference evidence="22" key="1">
    <citation type="submission" date="2024-04" db="EMBL/GenBank/DDBJ databases">
        <title>Salinicola lusitanus LLJ914,a marine bacterium isolated from the Okinawa Trough.</title>
        <authorList>
            <person name="Li J."/>
        </authorList>
    </citation>
    <scope>NUCLEOTIDE SEQUENCE [LARGE SCALE GENOMIC DNA]</scope>
</reference>
<evidence type="ECO:0000256" key="15">
    <source>
        <dbReference type="RuleBase" id="RU000405"/>
    </source>
</evidence>
<feature type="compositionally biased region" description="Basic residues" evidence="17">
    <location>
        <begin position="109"/>
        <end position="121"/>
    </location>
</feature>
<comment type="subcellular location">
    <subcellularLocation>
        <location evidence="2">Cell membrane</location>
        <topology evidence="2">Single-pass type I membrane protein</topology>
    </subcellularLocation>
    <subcellularLocation>
        <location evidence="1">Endoplasmic reticulum membrane</location>
        <topology evidence="1">Single-pass type I membrane protein</topology>
    </subcellularLocation>
</comment>
<evidence type="ECO:0000256" key="4">
    <source>
        <dbReference type="ARBA" id="ARBA00022692"/>
    </source>
</evidence>
<evidence type="ECO:0000256" key="11">
    <source>
        <dbReference type="ARBA" id="ARBA00023180"/>
    </source>
</evidence>
<evidence type="ECO:0000256" key="5">
    <source>
        <dbReference type="ARBA" id="ARBA00022741"/>
    </source>
</evidence>
<feature type="domain" description="Guanylate cyclase" evidence="20">
    <location>
        <begin position="930"/>
        <end position="1060"/>
    </location>
</feature>
<dbReference type="GO" id="GO:0007168">
    <property type="term" value="P:receptor guanylyl cyclase signaling pathway"/>
    <property type="evidence" value="ECO:0007669"/>
    <property type="project" value="TreeGrafter"/>
</dbReference>
<dbReference type="PROSITE" id="PS50011">
    <property type="entry name" value="PROTEIN_KINASE_DOM"/>
    <property type="match status" value="1"/>
</dbReference>
<evidence type="ECO:0000256" key="14">
    <source>
        <dbReference type="ARBA" id="ARBA00036920"/>
    </source>
</evidence>
<keyword evidence="10" id="KW-0675">Receptor</keyword>
<organism evidence="21 22">
    <name type="scientific">Mugilogobius chulae</name>
    <name type="common">yellowstripe goby</name>
    <dbReference type="NCBI Taxonomy" id="88201"/>
    <lineage>
        <taxon>Eukaryota</taxon>
        <taxon>Metazoa</taxon>
        <taxon>Chordata</taxon>
        <taxon>Craniata</taxon>
        <taxon>Vertebrata</taxon>
        <taxon>Euteleostomi</taxon>
        <taxon>Actinopterygii</taxon>
        <taxon>Neopterygii</taxon>
        <taxon>Teleostei</taxon>
        <taxon>Neoteleostei</taxon>
        <taxon>Acanthomorphata</taxon>
        <taxon>Gobiaria</taxon>
        <taxon>Gobiiformes</taxon>
        <taxon>Gobioidei</taxon>
        <taxon>Gobiidae</taxon>
        <taxon>Gobionellinae</taxon>
        <taxon>Mugilogobius</taxon>
    </lineage>
</organism>
<keyword evidence="22" id="KW-1185">Reference proteome</keyword>
<evidence type="ECO:0000256" key="13">
    <source>
        <dbReference type="ARBA" id="ARBA00023293"/>
    </source>
</evidence>
<dbReference type="Proteomes" id="UP001460270">
    <property type="component" value="Unassembled WGS sequence"/>
</dbReference>
<feature type="compositionally biased region" description="Basic and acidic residues" evidence="17">
    <location>
        <begin position="153"/>
        <end position="162"/>
    </location>
</feature>
<evidence type="ECO:0000256" key="8">
    <source>
        <dbReference type="ARBA" id="ARBA00023134"/>
    </source>
</evidence>
<dbReference type="GO" id="GO:0004672">
    <property type="term" value="F:protein kinase activity"/>
    <property type="evidence" value="ECO:0007669"/>
    <property type="project" value="InterPro"/>
</dbReference>
<evidence type="ECO:0000256" key="16">
    <source>
        <dbReference type="RuleBase" id="RU003431"/>
    </source>
</evidence>
<keyword evidence="11" id="KW-0325">Glycoprotein</keyword>
<evidence type="ECO:0000259" key="19">
    <source>
        <dbReference type="PROSITE" id="PS50011"/>
    </source>
</evidence>
<feature type="compositionally biased region" description="Basic residues" evidence="17">
    <location>
        <begin position="70"/>
        <end position="93"/>
    </location>
</feature>
<dbReference type="Pfam" id="PF00211">
    <property type="entry name" value="Guanylate_cyc"/>
    <property type="match status" value="1"/>
</dbReference>
<feature type="compositionally biased region" description="Low complexity" evidence="17">
    <location>
        <begin position="1153"/>
        <end position="1162"/>
    </location>
</feature>
<dbReference type="Gene3D" id="3.30.70.1230">
    <property type="entry name" value="Nucleotide cyclase"/>
    <property type="match status" value="1"/>
</dbReference>
<feature type="domain" description="Protein kinase" evidence="19">
    <location>
        <begin position="610"/>
        <end position="867"/>
    </location>
</feature>
<dbReference type="InterPro" id="IPR001054">
    <property type="entry name" value="A/G_cyclase"/>
</dbReference>
<evidence type="ECO:0000256" key="6">
    <source>
        <dbReference type="ARBA" id="ARBA00022824"/>
    </source>
</evidence>
<evidence type="ECO:0000256" key="10">
    <source>
        <dbReference type="ARBA" id="ARBA00023170"/>
    </source>
</evidence>
<keyword evidence="12 15" id="KW-0456">Lyase</keyword>
<dbReference type="FunFam" id="1.10.510.10:FF:000364">
    <property type="entry name" value="Guanylate cyclase"/>
    <property type="match status" value="1"/>
</dbReference>
<dbReference type="SUPFAM" id="SSF55073">
    <property type="entry name" value="Nucleotide cyclase"/>
    <property type="match status" value="1"/>
</dbReference>
<feature type="region of interest" description="Disordered" evidence="17">
    <location>
        <begin position="1"/>
        <end position="201"/>
    </location>
</feature>
<dbReference type="Gene3D" id="1.10.510.10">
    <property type="entry name" value="Transferase(Phosphotransferase) domain 1"/>
    <property type="match status" value="1"/>
</dbReference>
<evidence type="ECO:0000313" key="22">
    <source>
        <dbReference type="Proteomes" id="UP001460270"/>
    </source>
</evidence>
<dbReference type="GO" id="GO:0004016">
    <property type="term" value="F:adenylate cyclase activity"/>
    <property type="evidence" value="ECO:0007669"/>
    <property type="project" value="TreeGrafter"/>
</dbReference>
<dbReference type="InterPro" id="IPR029787">
    <property type="entry name" value="Nucleotide_cyclase"/>
</dbReference>
<dbReference type="PROSITE" id="PS50125">
    <property type="entry name" value="GUANYLATE_CYCLASE_2"/>
    <property type="match status" value="1"/>
</dbReference>
<evidence type="ECO:0000256" key="2">
    <source>
        <dbReference type="ARBA" id="ARBA00004251"/>
    </source>
</evidence>
<feature type="compositionally biased region" description="Acidic residues" evidence="17">
    <location>
        <begin position="185"/>
        <end position="201"/>
    </location>
</feature>
<feature type="region of interest" description="Disordered" evidence="17">
    <location>
        <begin position="1153"/>
        <end position="1173"/>
    </location>
</feature>
<proteinExistence type="inferred from homology"/>
<dbReference type="GO" id="GO:0005886">
    <property type="term" value="C:plasma membrane"/>
    <property type="evidence" value="ECO:0007669"/>
    <property type="project" value="UniProtKB-SubCell"/>
</dbReference>
<feature type="compositionally biased region" description="Basic and acidic residues" evidence="17">
    <location>
        <begin position="94"/>
        <end position="108"/>
    </location>
</feature>
<evidence type="ECO:0000256" key="9">
    <source>
        <dbReference type="ARBA" id="ARBA00023136"/>
    </source>
</evidence>
<dbReference type="GO" id="GO:0005789">
    <property type="term" value="C:endoplasmic reticulum membrane"/>
    <property type="evidence" value="ECO:0007669"/>
    <property type="project" value="UniProtKB-SubCell"/>
</dbReference>
<keyword evidence="13 16" id="KW-0141">cGMP biosynthesis</keyword>
<comment type="similarity">
    <text evidence="15">Belongs to the adenylyl cyclase class-4/guanylyl cyclase family.</text>
</comment>
<keyword evidence="7 18" id="KW-1133">Transmembrane helix</keyword>
<protein>
    <recommendedName>
        <fullName evidence="16">Guanylate cyclase</fullName>
        <ecNumber evidence="16">4.6.1.2</ecNumber>
    </recommendedName>
</protein>